<feature type="transmembrane region" description="Helical" evidence="7">
    <location>
        <begin position="214"/>
        <end position="236"/>
    </location>
</feature>
<evidence type="ECO:0000259" key="8">
    <source>
        <dbReference type="PROSITE" id="PS50850"/>
    </source>
</evidence>
<dbReference type="EMBL" id="LR699554">
    <property type="protein sequence ID" value="VVD31546.1"/>
    <property type="molecule type" value="Genomic_DNA"/>
</dbReference>
<proteinExistence type="predicted"/>
<dbReference type="GO" id="GO:0022857">
    <property type="term" value="F:transmembrane transporter activity"/>
    <property type="evidence" value="ECO:0007669"/>
    <property type="project" value="InterPro"/>
</dbReference>
<dbReference type="InterPro" id="IPR020846">
    <property type="entry name" value="MFS_dom"/>
</dbReference>
<dbReference type="AlphaFoldDB" id="A0A5Q4ZJ95"/>
<sequence>MKTASVAPHSPIAFLAVALAFAINMTGTTLPTAIYRYYQLQFGFTPTVITVIYASYAIGVLSALLLIGNWSDQLGRRRMLLAGLCASAASALTFLLSDGLALLILGRLLSGVSAGIFTGTATVAVIELAPPAWRGKAMLAATSSNMLGLGCGPLLSGFLVERFPWPMQLPYAVHLALVGIAVLAVAGVPETAAIPARVKLGIQKISLPAEVRRAFIPAALAGFAGFVVVGFFAAVAPQLIRVVLGFHSGIVTGSIVFLLFACSALGQIVQTLMVARWRQTAGCIGLIVGLVCVGLCVPERSLGALLLGTALAGVGQGISFRAGLGEIAAAAPMHRRAEVTSSFFVVLYVAISLPVIGLGIAVQHADIQRATLLFVGLTIVLVLVALLLLLLMREQTSPGRNAEATGK</sequence>
<keyword evidence="4 7" id="KW-0812">Transmembrane</keyword>
<keyword evidence="5 7" id="KW-1133">Transmembrane helix</keyword>
<reference evidence="9 10" key="1">
    <citation type="submission" date="2019-08" db="EMBL/GenBank/DDBJ databases">
        <authorList>
            <person name="Herpell B J."/>
        </authorList>
    </citation>
    <scope>NUCLEOTIDE SEQUENCE [LARGE SCALE GENOMIC DNA]</scope>
    <source>
        <strain evidence="10">Msb3</strain>
    </source>
</reference>
<dbReference type="KEGG" id="pdio:PDMSB3_0243.1"/>
<dbReference type="PROSITE" id="PS50850">
    <property type="entry name" value="MFS"/>
    <property type="match status" value="1"/>
</dbReference>
<organism evidence="9 10">
    <name type="scientific">Paraburkholderia dioscoreae</name>
    <dbReference type="NCBI Taxonomy" id="2604047"/>
    <lineage>
        <taxon>Bacteria</taxon>
        <taxon>Pseudomonadati</taxon>
        <taxon>Pseudomonadota</taxon>
        <taxon>Betaproteobacteria</taxon>
        <taxon>Burkholderiales</taxon>
        <taxon>Burkholderiaceae</taxon>
        <taxon>Paraburkholderia</taxon>
    </lineage>
</organism>
<comment type="subcellular location">
    <subcellularLocation>
        <location evidence="1">Cell membrane</location>
        <topology evidence="1">Multi-pass membrane protein</topology>
    </subcellularLocation>
</comment>
<accession>A0A5Q4ZJ95</accession>
<gene>
    <name evidence="9" type="ORF">PDMSB3_0243</name>
</gene>
<dbReference type="InterPro" id="IPR036259">
    <property type="entry name" value="MFS_trans_sf"/>
</dbReference>
<dbReference type="Gene3D" id="1.20.1250.20">
    <property type="entry name" value="MFS general substrate transporter like domains"/>
    <property type="match status" value="1"/>
</dbReference>
<evidence type="ECO:0000256" key="1">
    <source>
        <dbReference type="ARBA" id="ARBA00004651"/>
    </source>
</evidence>
<dbReference type="InterPro" id="IPR005829">
    <property type="entry name" value="Sugar_transporter_CS"/>
</dbReference>
<dbReference type="InterPro" id="IPR011701">
    <property type="entry name" value="MFS"/>
</dbReference>
<keyword evidence="3" id="KW-1003">Cell membrane</keyword>
<dbReference type="Proteomes" id="UP000325811">
    <property type="component" value="Chromosome II"/>
</dbReference>
<dbReference type="PROSITE" id="PS00216">
    <property type="entry name" value="SUGAR_TRANSPORT_1"/>
    <property type="match status" value="1"/>
</dbReference>
<dbReference type="Pfam" id="PF07690">
    <property type="entry name" value="MFS_1"/>
    <property type="match status" value="1"/>
</dbReference>
<evidence type="ECO:0000256" key="4">
    <source>
        <dbReference type="ARBA" id="ARBA00022692"/>
    </source>
</evidence>
<keyword evidence="2" id="KW-0813">Transport</keyword>
<feature type="transmembrane region" description="Helical" evidence="7">
    <location>
        <begin position="345"/>
        <end position="365"/>
    </location>
</feature>
<dbReference type="GO" id="GO:0005886">
    <property type="term" value="C:plasma membrane"/>
    <property type="evidence" value="ECO:0007669"/>
    <property type="project" value="UniProtKB-SubCell"/>
</dbReference>
<dbReference type="PANTHER" id="PTHR23517:SF13">
    <property type="entry name" value="MAJOR FACILITATOR SUPERFAMILY MFS_1"/>
    <property type="match status" value="1"/>
</dbReference>
<evidence type="ECO:0000256" key="5">
    <source>
        <dbReference type="ARBA" id="ARBA00022989"/>
    </source>
</evidence>
<feature type="transmembrane region" description="Helical" evidence="7">
    <location>
        <begin position="303"/>
        <end position="324"/>
    </location>
</feature>
<feature type="domain" description="Major facilitator superfamily (MFS) profile" evidence="8">
    <location>
        <begin position="13"/>
        <end position="396"/>
    </location>
</feature>
<dbReference type="InterPro" id="IPR050171">
    <property type="entry name" value="MFS_Transporters"/>
</dbReference>
<feature type="transmembrane region" description="Helical" evidence="7">
    <location>
        <begin position="79"/>
        <end position="96"/>
    </location>
</feature>
<evidence type="ECO:0000256" key="7">
    <source>
        <dbReference type="SAM" id="Phobius"/>
    </source>
</evidence>
<evidence type="ECO:0000256" key="6">
    <source>
        <dbReference type="ARBA" id="ARBA00023136"/>
    </source>
</evidence>
<feature type="transmembrane region" description="Helical" evidence="7">
    <location>
        <begin position="171"/>
        <end position="193"/>
    </location>
</feature>
<evidence type="ECO:0000313" key="9">
    <source>
        <dbReference type="EMBL" id="VVD31546.1"/>
    </source>
</evidence>
<keyword evidence="6 7" id="KW-0472">Membrane</keyword>
<keyword evidence="10" id="KW-1185">Reference proteome</keyword>
<name>A0A5Q4ZJ95_9BURK</name>
<feature type="transmembrane region" description="Helical" evidence="7">
    <location>
        <begin position="277"/>
        <end position="297"/>
    </location>
</feature>
<dbReference type="PANTHER" id="PTHR23517">
    <property type="entry name" value="RESISTANCE PROTEIN MDTM, PUTATIVE-RELATED-RELATED"/>
    <property type="match status" value="1"/>
</dbReference>
<feature type="transmembrane region" description="Helical" evidence="7">
    <location>
        <begin position="12"/>
        <end position="38"/>
    </location>
</feature>
<dbReference type="SUPFAM" id="SSF103473">
    <property type="entry name" value="MFS general substrate transporter"/>
    <property type="match status" value="1"/>
</dbReference>
<evidence type="ECO:0000256" key="3">
    <source>
        <dbReference type="ARBA" id="ARBA00022475"/>
    </source>
</evidence>
<protein>
    <submittedName>
        <fullName evidence="9">Arabinose efflux permease family protein</fullName>
    </submittedName>
</protein>
<dbReference type="RefSeq" id="WP_007178855.1">
    <property type="nucleotide sequence ID" value="NZ_LR699554.1"/>
</dbReference>
<evidence type="ECO:0000256" key="2">
    <source>
        <dbReference type="ARBA" id="ARBA00022448"/>
    </source>
</evidence>
<feature type="transmembrane region" description="Helical" evidence="7">
    <location>
        <begin position="242"/>
        <end position="265"/>
    </location>
</feature>
<feature type="transmembrane region" description="Helical" evidence="7">
    <location>
        <begin position="371"/>
        <end position="391"/>
    </location>
</feature>
<evidence type="ECO:0000313" key="10">
    <source>
        <dbReference type="Proteomes" id="UP000325811"/>
    </source>
</evidence>
<feature type="transmembrane region" description="Helical" evidence="7">
    <location>
        <begin position="44"/>
        <end position="67"/>
    </location>
</feature>
<feature type="transmembrane region" description="Helical" evidence="7">
    <location>
        <begin position="138"/>
        <end position="159"/>
    </location>
</feature>